<protein>
    <submittedName>
        <fullName evidence="3">Lactoylglutathione lyase-like lyase</fullName>
    </submittedName>
</protein>
<dbReference type="PANTHER" id="PTHR36110">
    <property type="entry name" value="RING-CLEAVING DIOXYGENASE MHQE-RELATED"/>
    <property type="match status" value="1"/>
</dbReference>
<dbReference type="RefSeq" id="WP_067184846.1">
    <property type="nucleotide sequence ID" value="NZ_CP012199.1"/>
</dbReference>
<organism evidence="3 4">
    <name type="scientific">Sphingopyxis granuli</name>
    <dbReference type="NCBI Taxonomy" id="267128"/>
    <lineage>
        <taxon>Bacteria</taxon>
        <taxon>Pseudomonadati</taxon>
        <taxon>Pseudomonadota</taxon>
        <taxon>Alphaproteobacteria</taxon>
        <taxon>Sphingomonadales</taxon>
        <taxon>Sphingomonadaceae</taxon>
        <taxon>Sphingopyxis</taxon>
    </lineage>
</organism>
<keyword evidence="3" id="KW-0456">Lyase</keyword>
<gene>
    <name evidence="3" type="ORF">SGRAN_2929</name>
</gene>
<proteinExistence type="predicted"/>
<dbReference type="InterPro" id="IPR037523">
    <property type="entry name" value="VOC_core"/>
</dbReference>
<feature type="domain" description="VOC" evidence="2">
    <location>
        <begin position="7"/>
        <end position="144"/>
    </location>
</feature>
<dbReference type="Proteomes" id="UP000058599">
    <property type="component" value="Chromosome"/>
</dbReference>
<dbReference type="InterPro" id="IPR052537">
    <property type="entry name" value="Extradiol_RC_dioxygenase"/>
</dbReference>
<dbReference type="EMBL" id="CP012199">
    <property type="protein sequence ID" value="AMG75277.1"/>
    <property type="molecule type" value="Genomic_DNA"/>
</dbReference>
<dbReference type="InterPro" id="IPR029068">
    <property type="entry name" value="Glyas_Bleomycin-R_OHBP_Dase"/>
</dbReference>
<dbReference type="InterPro" id="IPR004360">
    <property type="entry name" value="Glyas_Fos-R_dOase_dom"/>
</dbReference>
<feature type="region of interest" description="Disordered" evidence="1">
    <location>
        <begin position="179"/>
        <end position="201"/>
    </location>
</feature>
<name>A0AA86L4U8_9SPHN</name>
<dbReference type="Gene3D" id="3.10.180.10">
    <property type="entry name" value="2,3-Dihydroxybiphenyl 1,2-Dioxygenase, domain 1"/>
    <property type="match status" value="1"/>
</dbReference>
<keyword evidence="4" id="KW-1185">Reference proteome</keyword>
<evidence type="ECO:0000313" key="3">
    <source>
        <dbReference type="EMBL" id="AMG75277.1"/>
    </source>
</evidence>
<dbReference type="GO" id="GO:0016829">
    <property type="term" value="F:lyase activity"/>
    <property type="evidence" value="ECO:0007669"/>
    <property type="project" value="UniProtKB-KW"/>
</dbReference>
<evidence type="ECO:0000256" key="1">
    <source>
        <dbReference type="SAM" id="MobiDB-lite"/>
    </source>
</evidence>
<accession>A0AA86L4U8</accession>
<sequence>MDNRVQGLHHLAISTADIKTQIDFFTDKLGMELVALYWMHGAKETWHGFLRMNDESAVAFVQGPLVASIPQRFGETHAGNPTAASAAGTTQHIALKVKGMEDLLRMQARLRSRGVPVLGPVDHGFCKSIYFAGPEGLALELSCSDAPIAPDSWIDPDVVARAGISPEELERYRNPPVYEPSAQEVSQPGPDAPGPHMTNYPPGIYEKLIALSDQQVWDASESAPPVGGAR</sequence>
<dbReference type="KEGG" id="sgi:SGRAN_2929"/>
<dbReference type="SUPFAM" id="SSF54593">
    <property type="entry name" value="Glyoxalase/Bleomycin resistance protein/Dihydroxybiphenyl dioxygenase"/>
    <property type="match status" value="1"/>
</dbReference>
<evidence type="ECO:0000313" key="4">
    <source>
        <dbReference type="Proteomes" id="UP000058599"/>
    </source>
</evidence>
<dbReference type="PANTHER" id="PTHR36110:SF4">
    <property type="entry name" value="RING-CLEAVING DIOXYGENASE MHQA-RELATED"/>
    <property type="match status" value="1"/>
</dbReference>
<evidence type="ECO:0000259" key="2">
    <source>
        <dbReference type="PROSITE" id="PS51819"/>
    </source>
</evidence>
<dbReference type="PROSITE" id="PS51819">
    <property type="entry name" value="VOC"/>
    <property type="match status" value="1"/>
</dbReference>
<reference evidence="3 4" key="1">
    <citation type="journal article" date="2016" name="BMC Genomics">
        <title>Genomic analysis of the nitrate-respiring Sphingopyxis granuli (formerly Sphingomonas macrogoltabida) strain TFA.</title>
        <authorList>
            <person name="Garcia-Romero I."/>
            <person name="Perez-Pulido A.J."/>
            <person name="Gonzalez-Flores Y.E."/>
            <person name="Reyes-Ramirez F."/>
            <person name="Santero E."/>
            <person name="Floriano B."/>
        </authorList>
    </citation>
    <scope>NUCLEOTIDE SEQUENCE [LARGE SCALE GENOMIC DNA]</scope>
    <source>
        <strain evidence="3 4">TFA</strain>
    </source>
</reference>
<dbReference type="AlphaFoldDB" id="A0AA86L4U8"/>
<dbReference type="Pfam" id="PF00903">
    <property type="entry name" value="Glyoxalase"/>
    <property type="match status" value="1"/>
</dbReference>